<keyword evidence="2" id="KW-1185">Reference proteome</keyword>
<organism evidence="1 2">
    <name type="scientific">Rhipicephalus sanguineus</name>
    <name type="common">Brown dog tick</name>
    <name type="synonym">Ixodes sanguineus</name>
    <dbReference type="NCBI Taxonomy" id="34632"/>
    <lineage>
        <taxon>Eukaryota</taxon>
        <taxon>Metazoa</taxon>
        <taxon>Ecdysozoa</taxon>
        <taxon>Arthropoda</taxon>
        <taxon>Chelicerata</taxon>
        <taxon>Arachnida</taxon>
        <taxon>Acari</taxon>
        <taxon>Parasitiformes</taxon>
        <taxon>Ixodida</taxon>
        <taxon>Ixodoidea</taxon>
        <taxon>Ixodidae</taxon>
        <taxon>Rhipicephalinae</taxon>
        <taxon>Rhipicephalus</taxon>
        <taxon>Rhipicephalus</taxon>
    </lineage>
</organism>
<reference evidence="1" key="2">
    <citation type="submission" date="2021-09" db="EMBL/GenBank/DDBJ databases">
        <authorList>
            <person name="Jia N."/>
            <person name="Wang J."/>
            <person name="Shi W."/>
            <person name="Du L."/>
            <person name="Sun Y."/>
            <person name="Zhan W."/>
            <person name="Jiang J."/>
            <person name="Wang Q."/>
            <person name="Zhang B."/>
            <person name="Ji P."/>
            <person name="Sakyi L.B."/>
            <person name="Cui X."/>
            <person name="Yuan T."/>
            <person name="Jiang B."/>
            <person name="Yang W."/>
            <person name="Lam T.T.-Y."/>
            <person name="Chang Q."/>
            <person name="Ding S."/>
            <person name="Wang X."/>
            <person name="Zhu J."/>
            <person name="Ruan X."/>
            <person name="Zhao L."/>
            <person name="Wei J."/>
            <person name="Que T."/>
            <person name="Du C."/>
            <person name="Cheng J."/>
            <person name="Dai P."/>
            <person name="Han X."/>
            <person name="Huang E."/>
            <person name="Gao Y."/>
            <person name="Liu J."/>
            <person name="Shao H."/>
            <person name="Ye R."/>
            <person name="Li L."/>
            <person name="Wei W."/>
            <person name="Wang X."/>
            <person name="Wang C."/>
            <person name="Huo Q."/>
            <person name="Li W."/>
            <person name="Guo W."/>
            <person name="Chen H."/>
            <person name="Chen S."/>
            <person name="Zhou L."/>
            <person name="Zhou L."/>
            <person name="Ni X."/>
            <person name="Tian J."/>
            <person name="Zhou Y."/>
            <person name="Sheng Y."/>
            <person name="Liu T."/>
            <person name="Pan Y."/>
            <person name="Xia L."/>
            <person name="Li J."/>
            <person name="Zhao F."/>
            <person name="Cao W."/>
        </authorList>
    </citation>
    <scope>NUCLEOTIDE SEQUENCE</scope>
    <source>
        <strain evidence="1">Rsan-2018</strain>
        <tissue evidence="1">Larvae</tissue>
    </source>
</reference>
<dbReference type="EMBL" id="JABSTV010001251">
    <property type="protein sequence ID" value="KAH7951038.1"/>
    <property type="molecule type" value="Genomic_DNA"/>
</dbReference>
<gene>
    <name evidence="1" type="ORF">HPB52_004516</name>
</gene>
<sequence>MSDVPRLAAAGLPLQFPSAFAAVHAAIPVDQRTHEGRYVWEPRLHAFPHAPAAGVLLPRGKRSGRLASAIFKGHLTPAMGLSYLFCAKDISDSIFSIVSVVAQSAVIT</sequence>
<comment type="caution">
    <text evidence="1">The sequence shown here is derived from an EMBL/GenBank/DDBJ whole genome shotgun (WGS) entry which is preliminary data.</text>
</comment>
<proteinExistence type="predicted"/>
<protein>
    <submittedName>
        <fullName evidence="1">Uncharacterized protein</fullName>
    </submittedName>
</protein>
<dbReference type="Proteomes" id="UP000821837">
    <property type="component" value="Chromosome 5"/>
</dbReference>
<reference evidence="1" key="1">
    <citation type="journal article" date="2020" name="Cell">
        <title>Large-Scale Comparative Analyses of Tick Genomes Elucidate Their Genetic Diversity and Vector Capacities.</title>
        <authorList>
            <consortium name="Tick Genome and Microbiome Consortium (TIGMIC)"/>
            <person name="Jia N."/>
            <person name="Wang J."/>
            <person name="Shi W."/>
            <person name="Du L."/>
            <person name="Sun Y."/>
            <person name="Zhan W."/>
            <person name="Jiang J.F."/>
            <person name="Wang Q."/>
            <person name="Zhang B."/>
            <person name="Ji P."/>
            <person name="Bell-Sakyi L."/>
            <person name="Cui X.M."/>
            <person name="Yuan T.T."/>
            <person name="Jiang B.G."/>
            <person name="Yang W.F."/>
            <person name="Lam T.T."/>
            <person name="Chang Q.C."/>
            <person name="Ding S.J."/>
            <person name="Wang X.J."/>
            <person name="Zhu J.G."/>
            <person name="Ruan X.D."/>
            <person name="Zhao L."/>
            <person name="Wei J.T."/>
            <person name="Ye R.Z."/>
            <person name="Que T.C."/>
            <person name="Du C.H."/>
            <person name="Zhou Y.H."/>
            <person name="Cheng J.X."/>
            <person name="Dai P.F."/>
            <person name="Guo W.B."/>
            <person name="Han X.H."/>
            <person name="Huang E.J."/>
            <person name="Li L.F."/>
            <person name="Wei W."/>
            <person name="Gao Y.C."/>
            <person name="Liu J.Z."/>
            <person name="Shao H.Z."/>
            <person name="Wang X."/>
            <person name="Wang C.C."/>
            <person name="Yang T.C."/>
            <person name="Huo Q.B."/>
            <person name="Li W."/>
            <person name="Chen H.Y."/>
            <person name="Chen S.E."/>
            <person name="Zhou L.G."/>
            <person name="Ni X.B."/>
            <person name="Tian J.H."/>
            <person name="Sheng Y."/>
            <person name="Liu T."/>
            <person name="Pan Y.S."/>
            <person name="Xia L.Y."/>
            <person name="Li J."/>
            <person name="Zhao F."/>
            <person name="Cao W.C."/>
        </authorList>
    </citation>
    <scope>NUCLEOTIDE SEQUENCE</scope>
    <source>
        <strain evidence="1">Rsan-2018</strain>
    </source>
</reference>
<name>A0A9D4SU95_RHISA</name>
<evidence type="ECO:0000313" key="1">
    <source>
        <dbReference type="EMBL" id="KAH7951038.1"/>
    </source>
</evidence>
<dbReference type="AlphaFoldDB" id="A0A9D4SU95"/>
<accession>A0A9D4SU95</accession>
<evidence type="ECO:0000313" key="2">
    <source>
        <dbReference type="Proteomes" id="UP000821837"/>
    </source>
</evidence>
<dbReference type="VEuPathDB" id="VectorBase:RSAN_052018"/>